<evidence type="ECO:0000313" key="3">
    <source>
        <dbReference type="Proteomes" id="UP000499080"/>
    </source>
</evidence>
<name>A0A4Y2NEE2_ARAVE</name>
<evidence type="ECO:0000313" key="2">
    <source>
        <dbReference type="EMBL" id="GBN37827.1"/>
    </source>
</evidence>
<reference evidence="1 3" key="1">
    <citation type="journal article" date="2019" name="Sci. Rep.">
        <title>Orb-weaving spider Araneus ventricosus genome elucidates the spidroin gene catalogue.</title>
        <authorList>
            <person name="Kono N."/>
            <person name="Nakamura H."/>
            <person name="Ohtoshi R."/>
            <person name="Moran D.A.P."/>
            <person name="Shinohara A."/>
            <person name="Yoshida Y."/>
            <person name="Fujiwara M."/>
            <person name="Mori M."/>
            <person name="Tomita M."/>
            <person name="Arakawa K."/>
        </authorList>
    </citation>
    <scope>NUCLEOTIDE SEQUENCE [LARGE SCALE GENOMIC DNA]</scope>
</reference>
<dbReference type="OrthoDB" id="6429852at2759"/>
<dbReference type="EMBL" id="BGPR01009074">
    <property type="protein sequence ID" value="GBN37827.1"/>
    <property type="molecule type" value="Genomic_DNA"/>
</dbReference>
<dbReference type="EMBL" id="BGPR01009070">
    <property type="protein sequence ID" value="GBN37795.1"/>
    <property type="molecule type" value="Genomic_DNA"/>
</dbReference>
<organism evidence="1 3">
    <name type="scientific">Araneus ventricosus</name>
    <name type="common">Orbweaver spider</name>
    <name type="synonym">Epeira ventricosa</name>
    <dbReference type="NCBI Taxonomy" id="182803"/>
    <lineage>
        <taxon>Eukaryota</taxon>
        <taxon>Metazoa</taxon>
        <taxon>Ecdysozoa</taxon>
        <taxon>Arthropoda</taxon>
        <taxon>Chelicerata</taxon>
        <taxon>Arachnida</taxon>
        <taxon>Araneae</taxon>
        <taxon>Araneomorphae</taxon>
        <taxon>Entelegynae</taxon>
        <taxon>Araneoidea</taxon>
        <taxon>Araneidae</taxon>
        <taxon>Araneus</taxon>
    </lineage>
</organism>
<proteinExistence type="predicted"/>
<gene>
    <name evidence="1" type="ORF">AVEN_172614_1</name>
    <name evidence="2" type="ORF">AVEN_25432_1</name>
</gene>
<sequence>MIPSSPKTIYLKILVVWLKNGGQSQYAHALFDDGSQRSYIEKDLAARELRLLPSGKETLSQGLFGENQTPEAEHYRYTINVEIINGNFSCEVSLLDQPKICTLPRVHDKHLLAELENHGIVLTDIGEETPPIRLLLGADVVGRILSKRIELLKSEFYGHCRVIFGVTLSPFLLNANIRHHLNSTEYQLESLQTTVKKLKRGFYEDNLITSVESQEELEQFKTQTLEIMNAASFELRCWAHTGVQDQKSQSVLGIKWDTETDELYCISPQVDIGFSEIASKRNYFSLLTVYMIL</sequence>
<dbReference type="Proteomes" id="UP000499080">
    <property type="component" value="Unassembled WGS sequence"/>
</dbReference>
<dbReference type="AlphaFoldDB" id="A0A4Y2NEE2"/>
<comment type="caution">
    <text evidence="1">The sequence shown here is derived from an EMBL/GenBank/DDBJ whole genome shotgun (WGS) entry which is preliminary data.</text>
</comment>
<keyword evidence="3" id="KW-1185">Reference proteome</keyword>
<protein>
    <submittedName>
        <fullName evidence="1">Uncharacterized protein</fullName>
    </submittedName>
</protein>
<evidence type="ECO:0000313" key="1">
    <source>
        <dbReference type="EMBL" id="GBN37795.1"/>
    </source>
</evidence>
<accession>A0A4Y2NEE2</accession>